<comment type="caution">
    <text evidence="2">The sequence shown here is derived from an EMBL/GenBank/DDBJ whole genome shotgun (WGS) entry which is preliminary data.</text>
</comment>
<reference evidence="2 3" key="1">
    <citation type="submission" date="2017-03" db="EMBL/GenBank/DDBJ databases">
        <title>Genomes of endolithic fungi from Antarctica.</title>
        <authorList>
            <person name="Coleine C."/>
            <person name="Masonjones S."/>
            <person name="Stajich J.E."/>
        </authorList>
    </citation>
    <scope>NUCLEOTIDE SEQUENCE [LARGE SCALE GENOMIC DNA]</scope>
    <source>
        <strain evidence="2 3">CCFEE 5187</strain>
    </source>
</reference>
<dbReference type="Proteomes" id="UP000308768">
    <property type="component" value="Unassembled WGS sequence"/>
</dbReference>
<gene>
    <name evidence="2" type="ORF">B0A49_06550</name>
</gene>
<name>A0A4U0WQ55_9PEZI</name>
<evidence type="ECO:0000313" key="2">
    <source>
        <dbReference type="EMBL" id="TKA65211.1"/>
    </source>
</evidence>
<feature type="compositionally biased region" description="Polar residues" evidence="1">
    <location>
        <begin position="39"/>
        <end position="51"/>
    </location>
</feature>
<accession>A0A4U0WQ55</accession>
<feature type="region of interest" description="Disordered" evidence="1">
    <location>
        <begin position="124"/>
        <end position="143"/>
    </location>
</feature>
<dbReference type="EMBL" id="NAJN01001166">
    <property type="protein sequence ID" value="TKA65211.1"/>
    <property type="molecule type" value="Genomic_DNA"/>
</dbReference>
<proteinExistence type="predicted"/>
<sequence>MNGTPTGPTTASTITSATDSILRSAYHTGTTIHVAPAFSNPSSLPTLSTQSKENDQVGEEVDALGERMTPCHASTYPTPKNDVRANVLPQMPTSLVSFKSIYYAPTHPKTHPENKLHDNAAEDAGANAQEQRSADVATEPSGLPVPLPVDTHLWVPSAGREDVWARVVGGVRAAGGARGGGATVAMRCRAGRSGGGVGVGVAKMGAEMR</sequence>
<keyword evidence="3" id="KW-1185">Reference proteome</keyword>
<evidence type="ECO:0000313" key="3">
    <source>
        <dbReference type="Proteomes" id="UP000308768"/>
    </source>
</evidence>
<organism evidence="2 3">
    <name type="scientific">Cryomyces minteri</name>
    <dbReference type="NCBI Taxonomy" id="331657"/>
    <lineage>
        <taxon>Eukaryota</taxon>
        <taxon>Fungi</taxon>
        <taxon>Dikarya</taxon>
        <taxon>Ascomycota</taxon>
        <taxon>Pezizomycotina</taxon>
        <taxon>Dothideomycetes</taxon>
        <taxon>Dothideomycetes incertae sedis</taxon>
        <taxon>Cryomyces</taxon>
    </lineage>
</organism>
<dbReference type="AlphaFoldDB" id="A0A4U0WQ55"/>
<evidence type="ECO:0000256" key="1">
    <source>
        <dbReference type="SAM" id="MobiDB-lite"/>
    </source>
</evidence>
<feature type="region of interest" description="Disordered" evidence="1">
    <location>
        <begin position="37"/>
        <end position="58"/>
    </location>
</feature>
<protein>
    <submittedName>
        <fullName evidence="2">Uncharacterized protein</fullName>
    </submittedName>
</protein>